<dbReference type="Pfam" id="PF08314">
    <property type="entry name" value="Sec39"/>
    <property type="match status" value="1"/>
</dbReference>
<dbReference type="GO" id="GO:0000149">
    <property type="term" value="F:SNARE binding"/>
    <property type="evidence" value="ECO:0007669"/>
    <property type="project" value="TreeGrafter"/>
</dbReference>
<comment type="caution">
    <text evidence="7">The sequence shown here is derived from an EMBL/GenBank/DDBJ whole genome shotgun (WGS) entry which is preliminary data.</text>
</comment>
<dbReference type="InterPro" id="IPR013244">
    <property type="entry name" value="Sec39_domain"/>
</dbReference>
<dbReference type="PANTHER" id="PTHR15922">
    <property type="entry name" value="NEUROBLASTOMA-AMPLIFIED SEQUENCE"/>
    <property type="match status" value="1"/>
</dbReference>
<evidence type="ECO:0000259" key="6">
    <source>
        <dbReference type="Pfam" id="PF08314"/>
    </source>
</evidence>
<accession>A0AAD7AFN2</accession>
<dbReference type="Proteomes" id="UP001218218">
    <property type="component" value="Unassembled WGS sequence"/>
</dbReference>
<evidence type="ECO:0000256" key="1">
    <source>
        <dbReference type="ARBA" id="ARBA00004240"/>
    </source>
</evidence>
<feature type="region of interest" description="Disordered" evidence="5">
    <location>
        <begin position="942"/>
        <end position="971"/>
    </location>
</feature>
<dbReference type="EMBL" id="JARIHO010000008">
    <property type="protein sequence ID" value="KAJ7357232.1"/>
    <property type="molecule type" value="Genomic_DNA"/>
</dbReference>
<feature type="region of interest" description="Disordered" evidence="5">
    <location>
        <begin position="879"/>
        <end position="915"/>
    </location>
</feature>
<feature type="compositionally biased region" description="Acidic residues" evidence="5">
    <location>
        <begin position="136"/>
        <end position="150"/>
    </location>
</feature>
<evidence type="ECO:0000313" key="8">
    <source>
        <dbReference type="Proteomes" id="UP001218218"/>
    </source>
</evidence>
<sequence>MLLMPSIADTMPSHWATLSDDDLTAENVHKSLDYIKDDLWVAAACVDRVLDDPAVQRVLLDIALERTAAALRRSQATLAAGDDEDNTPERPDALASHFTNLPVDARLCAIRALILDRLDRLNTFVEICKVAPADADDAENTPDEWEDDPWADSAQADAPKTAEAPFTLSVFLTDSLLRSACLLASRQWFSALGIMFERHAAHLWPYRISILDSIPEHVQPLSYRDFLPALNTSTNLEKRTASSPWRTEPDWSETPDVRATLAASGLHLDIPLPILDPLLDRHDEPLSADQLSEWYKTRIRRVISSTGMIDVALAVVQHAAPQSVPGLDEMGEELSLLARLVYDAPQGDDEMDDDWTLDRWSTMDPIAVVRAYLAHSTPETLPKDIWRLVMPYLFVLESRAERAGNPDPTIRTRILYEYILSAPLDAAAAVFEASKPILPTAQRIIQNDEDMARLALACLYGSNSLGEWTTMNRIFECLPAWDITRDDDQEDAADTTIISLGAYVTPSTARPRCTASDLLIFFQPLPLSSLSRALDILDVHLESGEILSRWSVPAPLRWFLQSNSDVPEQRAWANRMARRAGGSEDKLNTLDDWEWLLEDMLKLTGKGDSGLRGAFGLLSQDEVLQIFLSGLLSTGNFSIAKAVIKSPKNKLSLSPEALEDICLSCSRELYDNASSGNYTFGDMKLAYECLDVPPPSDRLTREKEFIEATSRLSSFNVMSARGIPISPLEIRLTKDRLSLVSRVLSSNNDAYKHTEVILDLVDKLGLRNNIVAQVKTLAMLADTALQAEDFSRAYQTSERMVETVQGLRSSYPDIDTPEIQQASEVCWVACYQLGRQPEFDDVDKKLSLLGRALELCPPDKLHDVLVAWRRLENEDIEAREERLSSRHDGRTRKSKTPNTATSLRSRLQDFHMPSPPLLSTPDAAALASRTFRSVTANFPFSVTGRGRQSSLHEQESTRSGSRRREGDELANQATRVFSKGIGWLIGADAEDE</sequence>
<dbReference type="AlphaFoldDB" id="A0AAD7AFN2"/>
<dbReference type="PANTHER" id="PTHR15922:SF2">
    <property type="entry name" value="NBAS SUBUNIT OF NRZ TETHERING COMPLEX"/>
    <property type="match status" value="1"/>
</dbReference>
<name>A0AAD7AFN2_9AGAR</name>
<keyword evidence="8" id="KW-1185">Reference proteome</keyword>
<organism evidence="7 8">
    <name type="scientific">Mycena albidolilacea</name>
    <dbReference type="NCBI Taxonomy" id="1033008"/>
    <lineage>
        <taxon>Eukaryota</taxon>
        <taxon>Fungi</taxon>
        <taxon>Dikarya</taxon>
        <taxon>Basidiomycota</taxon>
        <taxon>Agaricomycotina</taxon>
        <taxon>Agaricomycetes</taxon>
        <taxon>Agaricomycetidae</taxon>
        <taxon>Agaricales</taxon>
        <taxon>Marasmiineae</taxon>
        <taxon>Mycenaceae</taxon>
        <taxon>Mycena</taxon>
    </lineage>
</organism>
<dbReference type="GO" id="GO:0015031">
    <property type="term" value="P:protein transport"/>
    <property type="evidence" value="ECO:0007669"/>
    <property type="project" value="UniProtKB-KW"/>
</dbReference>
<proteinExistence type="predicted"/>
<keyword evidence="3" id="KW-0256">Endoplasmic reticulum</keyword>
<evidence type="ECO:0000313" key="7">
    <source>
        <dbReference type="EMBL" id="KAJ7357232.1"/>
    </source>
</evidence>
<keyword evidence="2" id="KW-0813">Transport</keyword>
<reference evidence="7" key="1">
    <citation type="submission" date="2023-03" db="EMBL/GenBank/DDBJ databases">
        <title>Massive genome expansion in bonnet fungi (Mycena s.s.) driven by repeated elements and novel gene families across ecological guilds.</title>
        <authorList>
            <consortium name="Lawrence Berkeley National Laboratory"/>
            <person name="Harder C.B."/>
            <person name="Miyauchi S."/>
            <person name="Viragh M."/>
            <person name="Kuo A."/>
            <person name="Thoen E."/>
            <person name="Andreopoulos B."/>
            <person name="Lu D."/>
            <person name="Skrede I."/>
            <person name="Drula E."/>
            <person name="Henrissat B."/>
            <person name="Morin E."/>
            <person name="Kohler A."/>
            <person name="Barry K."/>
            <person name="LaButti K."/>
            <person name="Morin E."/>
            <person name="Salamov A."/>
            <person name="Lipzen A."/>
            <person name="Mereny Z."/>
            <person name="Hegedus B."/>
            <person name="Baldrian P."/>
            <person name="Stursova M."/>
            <person name="Weitz H."/>
            <person name="Taylor A."/>
            <person name="Grigoriev I.V."/>
            <person name="Nagy L.G."/>
            <person name="Martin F."/>
            <person name="Kauserud H."/>
        </authorList>
    </citation>
    <scope>NUCLEOTIDE SEQUENCE</scope>
    <source>
        <strain evidence="7">CBHHK002</strain>
    </source>
</reference>
<keyword evidence="4" id="KW-0653">Protein transport</keyword>
<evidence type="ECO:0000256" key="5">
    <source>
        <dbReference type="SAM" id="MobiDB-lite"/>
    </source>
</evidence>
<feature type="domain" description="Sec39" evidence="6">
    <location>
        <begin position="179"/>
        <end position="874"/>
    </location>
</feature>
<evidence type="ECO:0000256" key="2">
    <source>
        <dbReference type="ARBA" id="ARBA00022448"/>
    </source>
</evidence>
<gene>
    <name evidence="7" type="ORF">DFH08DRAFT_736653</name>
</gene>
<dbReference type="GO" id="GO:0070939">
    <property type="term" value="C:Dsl1/NZR complex"/>
    <property type="evidence" value="ECO:0007669"/>
    <property type="project" value="TreeGrafter"/>
</dbReference>
<evidence type="ECO:0000256" key="3">
    <source>
        <dbReference type="ARBA" id="ARBA00022824"/>
    </source>
</evidence>
<protein>
    <submittedName>
        <fullName evidence="7">Secretory pathway protein Sec39-domain-containing protein</fullName>
    </submittedName>
</protein>
<comment type="subcellular location">
    <subcellularLocation>
        <location evidence="1">Endoplasmic reticulum</location>
    </subcellularLocation>
</comment>
<feature type="compositionally biased region" description="Polar residues" evidence="5">
    <location>
        <begin position="896"/>
        <end position="905"/>
    </location>
</feature>
<evidence type="ECO:0000256" key="4">
    <source>
        <dbReference type="ARBA" id="ARBA00022927"/>
    </source>
</evidence>
<dbReference type="GO" id="GO:0006890">
    <property type="term" value="P:retrograde vesicle-mediated transport, Golgi to endoplasmic reticulum"/>
    <property type="evidence" value="ECO:0007669"/>
    <property type="project" value="InterPro"/>
</dbReference>
<feature type="compositionally biased region" description="Basic and acidic residues" evidence="5">
    <location>
        <begin position="879"/>
        <end position="888"/>
    </location>
</feature>
<feature type="region of interest" description="Disordered" evidence="5">
    <location>
        <begin position="136"/>
        <end position="158"/>
    </location>
</feature>
<feature type="compositionally biased region" description="Basic and acidic residues" evidence="5">
    <location>
        <begin position="950"/>
        <end position="967"/>
    </location>
</feature>